<protein>
    <submittedName>
        <fullName evidence="1">RuvC endonuclease</fullName>
    </submittedName>
</protein>
<dbReference type="GO" id="GO:0003676">
    <property type="term" value="F:nucleic acid binding"/>
    <property type="evidence" value="ECO:0007669"/>
    <property type="project" value="InterPro"/>
</dbReference>
<dbReference type="RefSeq" id="YP_762587.1">
    <property type="nucleotide sequence ID" value="NC_008364.1"/>
</dbReference>
<dbReference type="EMBL" id="DQ490056">
    <property type="protein sequence ID" value="ABF22572.1"/>
    <property type="molecule type" value="Genomic_DNA"/>
</dbReference>
<dbReference type="GeneID" id="5130573"/>
<dbReference type="InterPro" id="IPR009773">
    <property type="entry name" value="Lactococcus_phage_712_M3"/>
</dbReference>
<sequence length="160" mass="18021">MKKITLALDISTSCTGWAYYVYDDDKIVTGAIKPRKSLGWRERVEQMQLDLQALTAGYEIVNLVVEQVIHKKPGKVDSTIKLAKANGMLTTTLKHENLMEFLPSEWRAMLGMRQGRGVVRDDLKAQAITLARADGLKLRKTEDDEAEAYLILKAVRMKGL</sequence>
<evidence type="ECO:0000313" key="2">
    <source>
        <dbReference type="Proteomes" id="UP000001250"/>
    </source>
</evidence>
<dbReference type="InterPro" id="IPR036397">
    <property type="entry name" value="RNaseH_sf"/>
</dbReference>
<keyword evidence="2" id="KW-1185">Reference proteome</keyword>
<dbReference type="Gene3D" id="3.30.420.10">
    <property type="entry name" value="Ribonuclease H-like superfamily/Ribonuclease H"/>
    <property type="match status" value="1"/>
</dbReference>
<name>Q0GXV4_9CAUD</name>
<dbReference type="SMR" id="Q0GXV4"/>
<keyword evidence="1" id="KW-0255">Endonuclease</keyword>
<dbReference type="OrthoDB" id="30847at10239"/>
<organism evidence="1 2">
    <name type="scientific">Lactococcus phage Q54</name>
    <dbReference type="NCBI Taxonomy" id="382685"/>
    <lineage>
        <taxon>Viruses</taxon>
        <taxon>Duplodnaviria</taxon>
        <taxon>Heunggongvirae</taxon>
        <taxon>Uroviricota</taxon>
        <taxon>Caudoviricetes</taxon>
        <taxon>Questintvirus</taxon>
        <taxon>Questintvirus Q54</taxon>
    </lineage>
</organism>
<dbReference type="SUPFAM" id="SSF53098">
    <property type="entry name" value="Ribonuclease H-like"/>
    <property type="match status" value="1"/>
</dbReference>
<dbReference type="InterPro" id="IPR012337">
    <property type="entry name" value="RNaseH-like_sf"/>
</dbReference>
<proteinExistence type="predicted"/>
<dbReference type="Pfam" id="PF07066">
    <property type="entry name" value="DUF3882"/>
    <property type="match status" value="1"/>
</dbReference>
<accession>Q0GXV4</accession>
<dbReference type="GO" id="GO:0004519">
    <property type="term" value="F:endonuclease activity"/>
    <property type="evidence" value="ECO:0007669"/>
    <property type="project" value="UniProtKB-KW"/>
</dbReference>
<keyword evidence="1" id="KW-0378">Hydrolase</keyword>
<dbReference type="KEGG" id="vg:5130573"/>
<reference evidence="1 2" key="1">
    <citation type="journal article" date="2006" name="J. Bacteriol.">
        <title>Genome sequence and global gene expression of Q54, a new phage species linking the 936 and c2 phage species of Lactococcus lactis.</title>
        <authorList>
            <person name="Fortier L.C."/>
            <person name="Bransi A."/>
            <person name="Moineau S."/>
        </authorList>
    </citation>
    <scope>NUCLEOTIDE SEQUENCE</scope>
</reference>
<evidence type="ECO:0000313" key="1">
    <source>
        <dbReference type="EMBL" id="ABF22572.1"/>
    </source>
</evidence>
<keyword evidence="1" id="KW-0540">Nuclease</keyword>
<dbReference type="Proteomes" id="UP000001250">
    <property type="component" value="Segment"/>
</dbReference>